<dbReference type="RefSeq" id="WP_353474959.1">
    <property type="nucleotide sequence ID" value="NZ_CP123385.1"/>
</dbReference>
<name>A0AAU8AP38_9RHOB</name>
<evidence type="ECO:0000313" key="2">
    <source>
        <dbReference type="EMBL" id="XCC96092.1"/>
    </source>
</evidence>
<reference evidence="2" key="1">
    <citation type="submission" date="2023-02" db="EMBL/GenBank/DDBJ databases">
        <title>Description and genomic characterization of Salipiger bruguierae sp. nov., isolated from the sediment of mangrove plant Bruguiera sexangula.</title>
        <authorList>
            <person name="Long M."/>
        </authorList>
    </citation>
    <scope>NUCLEOTIDE SEQUENCE</scope>
    <source>
        <strain evidence="2">H15</strain>
    </source>
</reference>
<accession>A0AAU8AP38</accession>
<sequence>MAASDLDIITCADSGFFEVVQVFEDNVLRIQGRYPVIYDLGMTEAQRAQLRSELVRIDTDASYKALDPKGFIRTTHKPGAIRHAIARTGRACLYLDADMLLTEPLTPADFLGADLAVTPRHPNEIAREQLADNGTINAGLLYFAATEPAQKMLDTWARLCAGSEMSDQRAMSQLLEAWEMVPAPGLETVDGLSLARLDARVYNDTARRTGKVLHYKNLGRKTRKRAEWRRMARLIALAPWAVQWLMRRRRAGWPVPEVPKAPAPRPLSRP</sequence>
<organism evidence="2">
    <name type="scientific">Alloyangia sp. H15</name>
    <dbReference type="NCBI Taxonomy" id="3029062"/>
    <lineage>
        <taxon>Bacteria</taxon>
        <taxon>Pseudomonadati</taxon>
        <taxon>Pseudomonadota</taxon>
        <taxon>Alphaproteobacteria</taxon>
        <taxon>Rhodobacterales</taxon>
        <taxon>Roseobacteraceae</taxon>
        <taxon>Alloyangia</taxon>
    </lineage>
</organism>
<dbReference type="EMBL" id="CP123385">
    <property type="protein sequence ID" value="XCC96092.1"/>
    <property type="molecule type" value="Genomic_DNA"/>
</dbReference>
<dbReference type="AlphaFoldDB" id="A0AAU8AP38"/>
<dbReference type="InterPro" id="IPR005069">
    <property type="entry name" value="Nucl-diP-sugar_transferase"/>
</dbReference>
<dbReference type="GO" id="GO:0016740">
    <property type="term" value="F:transferase activity"/>
    <property type="evidence" value="ECO:0007669"/>
    <property type="project" value="UniProtKB-KW"/>
</dbReference>
<keyword evidence="2" id="KW-0808">Transferase</keyword>
<feature type="domain" description="Nucleotide-diphospho-sugar transferase" evidence="1">
    <location>
        <begin position="62"/>
        <end position="177"/>
    </location>
</feature>
<dbReference type="SUPFAM" id="SSF53448">
    <property type="entry name" value="Nucleotide-diphospho-sugar transferases"/>
    <property type="match status" value="1"/>
</dbReference>
<dbReference type="Pfam" id="PF03407">
    <property type="entry name" value="Nucleotid_trans"/>
    <property type="match status" value="1"/>
</dbReference>
<proteinExistence type="predicted"/>
<evidence type="ECO:0000259" key="1">
    <source>
        <dbReference type="Pfam" id="PF03407"/>
    </source>
</evidence>
<gene>
    <name evidence="2" type="ORF">PVT71_15440</name>
</gene>
<protein>
    <submittedName>
        <fullName evidence="2">Nucleotide-diphospho-sugar transferase</fullName>
    </submittedName>
</protein>
<dbReference type="InterPro" id="IPR029044">
    <property type="entry name" value="Nucleotide-diphossugar_trans"/>
</dbReference>